<sequence length="39" mass="3973">MSGFDGESFAGNILLIIVIALLIFGSTDIEDLTGAPSSS</sequence>
<evidence type="ECO:0000313" key="3">
    <source>
        <dbReference type="Proteomes" id="UP000198809"/>
    </source>
</evidence>
<keyword evidence="1" id="KW-0472">Membrane</keyword>
<keyword evidence="1" id="KW-0812">Transmembrane</keyword>
<organism evidence="2 3">
    <name type="scientific">Paenibacillus sophorae</name>
    <dbReference type="NCBI Taxonomy" id="1333845"/>
    <lineage>
        <taxon>Bacteria</taxon>
        <taxon>Bacillati</taxon>
        <taxon>Bacillota</taxon>
        <taxon>Bacilli</taxon>
        <taxon>Bacillales</taxon>
        <taxon>Paenibacillaceae</taxon>
        <taxon>Paenibacillus</taxon>
    </lineage>
</organism>
<dbReference type="STRING" id="1333845.SAMN04487895_10987"/>
<accession>A0A1H8R0L8</accession>
<proteinExistence type="predicted"/>
<reference evidence="2 3" key="1">
    <citation type="submission" date="2016-10" db="EMBL/GenBank/DDBJ databases">
        <authorList>
            <person name="de Groot N.N."/>
        </authorList>
    </citation>
    <scope>NUCLEOTIDE SEQUENCE [LARGE SCALE GENOMIC DNA]</scope>
    <source>
        <strain evidence="2 3">CGMCC 1.10238</strain>
    </source>
</reference>
<keyword evidence="1" id="KW-1133">Transmembrane helix</keyword>
<name>A0A1H8R0L8_9BACL</name>
<protein>
    <submittedName>
        <fullName evidence="2">Uncharacterized protein</fullName>
    </submittedName>
</protein>
<dbReference type="EMBL" id="FODH01000009">
    <property type="protein sequence ID" value="SEO59982.1"/>
    <property type="molecule type" value="Genomic_DNA"/>
</dbReference>
<evidence type="ECO:0000256" key="1">
    <source>
        <dbReference type="SAM" id="Phobius"/>
    </source>
</evidence>
<evidence type="ECO:0000313" key="2">
    <source>
        <dbReference type="EMBL" id="SEO59982.1"/>
    </source>
</evidence>
<dbReference type="Proteomes" id="UP000198809">
    <property type="component" value="Unassembled WGS sequence"/>
</dbReference>
<gene>
    <name evidence="2" type="ORF">SAMN04487895_10987</name>
</gene>
<feature type="transmembrane region" description="Helical" evidence="1">
    <location>
        <begin position="9"/>
        <end position="27"/>
    </location>
</feature>
<dbReference type="AlphaFoldDB" id="A0A1H8R0L8"/>